<proteinExistence type="predicted"/>
<organism evidence="2 3">
    <name type="scientific">Ectobacillus antri</name>
    <dbReference type="NCBI Taxonomy" id="2486280"/>
    <lineage>
        <taxon>Bacteria</taxon>
        <taxon>Bacillati</taxon>
        <taxon>Bacillota</taxon>
        <taxon>Bacilli</taxon>
        <taxon>Bacillales</taxon>
        <taxon>Bacillaceae</taxon>
        <taxon>Ectobacillus</taxon>
    </lineage>
</organism>
<evidence type="ECO:0000256" key="1">
    <source>
        <dbReference type="SAM" id="Phobius"/>
    </source>
</evidence>
<keyword evidence="1" id="KW-0472">Membrane</keyword>
<feature type="transmembrane region" description="Helical" evidence="1">
    <location>
        <begin position="7"/>
        <end position="24"/>
    </location>
</feature>
<keyword evidence="1" id="KW-0812">Transmembrane</keyword>
<evidence type="ECO:0000313" key="2">
    <source>
        <dbReference type="EMBL" id="MDG5752717.1"/>
    </source>
</evidence>
<accession>A0ABT6H0I8</accession>
<keyword evidence="1" id="KW-1133">Transmembrane helix</keyword>
<dbReference type="RefSeq" id="WP_124563830.1">
    <property type="nucleotide sequence ID" value="NZ_JARRRY010000001.1"/>
</dbReference>
<evidence type="ECO:0000313" key="3">
    <source>
        <dbReference type="Proteomes" id="UP001218246"/>
    </source>
</evidence>
<keyword evidence="3" id="KW-1185">Reference proteome</keyword>
<gene>
    <name evidence="2" type="ORF">P6P90_01715</name>
</gene>
<name>A0ABT6H0I8_9BACI</name>
<reference evidence="2 3" key="1">
    <citation type="submission" date="2023-04" db="EMBL/GenBank/DDBJ databases">
        <title>Ectobacillus antri isolated from activated sludge.</title>
        <authorList>
            <person name="Yan P."/>
            <person name="Liu X."/>
        </authorList>
    </citation>
    <scope>NUCLEOTIDE SEQUENCE [LARGE SCALE GENOMIC DNA]</scope>
    <source>
        <strain evidence="2 3">C18H</strain>
    </source>
</reference>
<protein>
    <submittedName>
        <fullName evidence="2">Uncharacterized protein</fullName>
    </submittedName>
</protein>
<dbReference type="EMBL" id="JARULN010000001">
    <property type="protein sequence ID" value="MDG5752717.1"/>
    <property type="molecule type" value="Genomic_DNA"/>
</dbReference>
<dbReference type="Proteomes" id="UP001218246">
    <property type="component" value="Unassembled WGS sequence"/>
</dbReference>
<comment type="caution">
    <text evidence="2">The sequence shown here is derived from an EMBL/GenBank/DDBJ whole genome shotgun (WGS) entry which is preliminary data.</text>
</comment>
<sequence>MIKIRNFAFIASLVTLFAGIWLLLEYHDKIEAARPLSLSYELLGAKPISMPISQTQQREKQVVKGMLITSASSYEDLTEIAKELQERYKYKHIDYIQLSVHNPNTGLYEDLPYEPISKAMLQISCTNQGQSELRTNKSIVVTIHN</sequence>